<dbReference type="Proteomes" id="UP001235712">
    <property type="component" value="Unassembled WGS sequence"/>
</dbReference>
<dbReference type="Gene3D" id="1.10.10.60">
    <property type="entry name" value="Homeodomain-like"/>
    <property type="match status" value="2"/>
</dbReference>
<dbReference type="InterPro" id="IPR050204">
    <property type="entry name" value="AraC_XylS_family_regulators"/>
</dbReference>
<reference evidence="5 6" key="1">
    <citation type="submission" date="2023-07" db="EMBL/GenBank/DDBJ databases">
        <title>Sequencing the genomes of 1000 actinobacteria strains.</title>
        <authorList>
            <person name="Klenk H.-P."/>
        </authorList>
    </citation>
    <scope>NUCLEOTIDE SEQUENCE [LARGE SCALE GENOMIC DNA]</scope>
    <source>
        <strain evidence="5 6">DSM 44388</strain>
    </source>
</reference>
<dbReference type="Pfam" id="PF12833">
    <property type="entry name" value="HTH_18"/>
    <property type="match status" value="1"/>
</dbReference>
<organism evidence="5 6">
    <name type="scientific">Kineosporia succinea</name>
    <dbReference type="NCBI Taxonomy" id="84632"/>
    <lineage>
        <taxon>Bacteria</taxon>
        <taxon>Bacillati</taxon>
        <taxon>Actinomycetota</taxon>
        <taxon>Actinomycetes</taxon>
        <taxon>Kineosporiales</taxon>
        <taxon>Kineosporiaceae</taxon>
        <taxon>Kineosporia</taxon>
    </lineage>
</organism>
<evidence type="ECO:0000259" key="4">
    <source>
        <dbReference type="PROSITE" id="PS01124"/>
    </source>
</evidence>
<dbReference type="InterPro" id="IPR018062">
    <property type="entry name" value="HTH_AraC-typ_CS"/>
</dbReference>
<dbReference type="SUPFAM" id="SSF46689">
    <property type="entry name" value="Homeodomain-like"/>
    <property type="match status" value="2"/>
</dbReference>
<keyword evidence="6" id="KW-1185">Reference proteome</keyword>
<gene>
    <name evidence="5" type="ORF">J2S57_000725</name>
</gene>
<dbReference type="InterPro" id="IPR020449">
    <property type="entry name" value="Tscrpt_reg_AraC-type_HTH"/>
</dbReference>
<accession>A0ABT9NX18</accession>
<keyword evidence="3" id="KW-0804">Transcription</keyword>
<dbReference type="InterPro" id="IPR009057">
    <property type="entry name" value="Homeodomain-like_sf"/>
</dbReference>
<keyword evidence="1" id="KW-0805">Transcription regulation</keyword>
<evidence type="ECO:0000313" key="6">
    <source>
        <dbReference type="Proteomes" id="UP001235712"/>
    </source>
</evidence>
<dbReference type="InterPro" id="IPR032783">
    <property type="entry name" value="AraC_lig"/>
</dbReference>
<protein>
    <submittedName>
        <fullName evidence="5">AraC-like DNA-binding protein</fullName>
    </submittedName>
</protein>
<dbReference type="PROSITE" id="PS00041">
    <property type="entry name" value="HTH_ARAC_FAMILY_1"/>
    <property type="match status" value="1"/>
</dbReference>
<dbReference type="SMART" id="SM00342">
    <property type="entry name" value="HTH_ARAC"/>
    <property type="match status" value="1"/>
</dbReference>
<feature type="domain" description="HTH araC/xylS-type" evidence="4">
    <location>
        <begin position="204"/>
        <end position="302"/>
    </location>
</feature>
<dbReference type="InterPro" id="IPR018060">
    <property type="entry name" value="HTH_AraC"/>
</dbReference>
<keyword evidence="2" id="KW-0238">DNA-binding</keyword>
<comment type="caution">
    <text evidence="5">The sequence shown here is derived from an EMBL/GenBank/DDBJ whole genome shotgun (WGS) entry which is preliminary data.</text>
</comment>
<evidence type="ECO:0000256" key="2">
    <source>
        <dbReference type="ARBA" id="ARBA00023125"/>
    </source>
</evidence>
<dbReference type="RefSeq" id="WP_307238279.1">
    <property type="nucleotide sequence ID" value="NZ_JAUSQZ010000001.1"/>
</dbReference>
<dbReference type="PANTHER" id="PTHR46796:SF7">
    <property type="entry name" value="ARAC FAMILY TRANSCRIPTIONAL REGULATOR"/>
    <property type="match status" value="1"/>
</dbReference>
<dbReference type="PRINTS" id="PR00032">
    <property type="entry name" value="HTHARAC"/>
</dbReference>
<name>A0ABT9NX18_9ACTN</name>
<dbReference type="PROSITE" id="PS01124">
    <property type="entry name" value="HTH_ARAC_FAMILY_2"/>
    <property type="match status" value="1"/>
</dbReference>
<evidence type="ECO:0000313" key="5">
    <source>
        <dbReference type="EMBL" id="MDP9824976.1"/>
    </source>
</evidence>
<evidence type="ECO:0000256" key="3">
    <source>
        <dbReference type="ARBA" id="ARBA00023163"/>
    </source>
</evidence>
<dbReference type="EMBL" id="JAUSQZ010000001">
    <property type="protein sequence ID" value="MDP9824976.1"/>
    <property type="molecule type" value="Genomic_DNA"/>
</dbReference>
<dbReference type="Pfam" id="PF12852">
    <property type="entry name" value="Cupin_6"/>
    <property type="match status" value="1"/>
</dbReference>
<proteinExistence type="predicted"/>
<evidence type="ECO:0000256" key="1">
    <source>
        <dbReference type="ARBA" id="ARBA00023015"/>
    </source>
</evidence>
<sequence length="310" mass="33784">MPGDPLSAALSMIDARCVLARAIMAQAPWSLSLRAHAPLMLVAPARGEFWLRVPGADRRIRLAEGDVAVVHGDLWQVMSSAPDLDPSDGEALFRFHGGSTVNLGPTPDVAVVGCHIALDRTGEELLLAALEPVTHIRATDGQAGTLHWLLDRLLAEMQHQQGGSDFAARQYASLLFVEVLRGYLADPTGAPPSWLRVLATPSLAPAVHEMQADPQRNWTLEDLARTVAMSRTTFAERFREAAGMPPLTYLTHWRMHLAERALRESDATIAALSHSLGYSTESSFSHAFKRIHGIAPGAYRARRKLAEPAM</sequence>
<dbReference type="PANTHER" id="PTHR46796">
    <property type="entry name" value="HTH-TYPE TRANSCRIPTIONAL ACTIVATOR RHAS-RELATED"/>
    <property type="match status" value="1"/>
</dbReference>